<evidence type="ECO:0000313" key="1">
    <source>
        <dbReference type="Proteomes" id="UP001732720"/>
    </source>
</evidence>
<keyword evidence="1" id="KW-1185">Reference proteome</keyword>
<dbReference type="RefSeq" id="XP_073918187.1">
    <property type="nucleotide sequence ID" value="XM_074062086.1"/>
</dbReference>
<organism evidence="1 2">
    <name type="scientific">Castor canadensis</name>
    <name type="common">American beaver</name>
    <dbReference type="NCBI Taxonomy" id="51338"/>
    <lineage>
        <taxon>Eukaryota</taxon>
        <taxon>Metazoa</taxon>
        <taxon>Chordata</taxon>
        <taxon>Craniata</taxon>
        <taxon>Vertebrata</taxon>
        <taxon>Euteleostomi</taxon>
        <taxon>Mammalia</taxon>
        <taxon>Eutheria</taxon>
        <taxon>Euarchontoglires</taxon>
        <taxon>Glires</taxon>
        <taxon>Rodentia</taxon>
        <taxon>Castorimorpha</taxon>
        <taxon>Castoridae</taxon>
        <taxon>Castor</taxon>
    </lineage>
</organism>
<gene>
    <name evidence="2" type="primary">LOC141419281</name>
</gene>
<protein>
    <submittedName>
        <fullName evidence="2">Uncharacterized protein isoform X2</fullName>
    </submittedName>
</protein>
<reference evidence="2" key="1">
    <citation type="submission" date="2025-08" db="UniProtKB">
        <authorList>
            <consortium name="RefSeq"/>
        </authorList>
    </citation>
    <scope>IDENTIFICATION</scope>
</reference>
<evidence type="ECO:0000313" key="2">
    <source>
        <dbReference type="RefSeq" id="XP_073918187.1"/>
    </source>
</evidence>
<accession>A0AC58LM08</accession>
<dbReference type="Proteomes" id="UP001732720">
    <property type="component" value="Chromosome 19"/>
</dbReference>
<name>A0AC58LM08_CASCN</name>
<proteinExistence type="predicted"/>
<sequence length="167" mass="18554">MLTLNMWSSCFSLPKAGLKERILQHGGLPRHTTQLSVHTQSSLLCSSRPVDTTTPKSLQNYGMANCTGMNIHTEETFLHDPRPRVHSPHQSHSFSDTMCSLALKTQSASIGEAAGFSYVHANKNKVITWGQDVLMEYLENPKNNIHGTKTIVSGIKKTAYLKRTCNE</sequence>